<gene>
    <name evidence="6" type="ORF">RU07_07770</name>
</gene>
<name>A0A0D0K4J1_AGRTU</name>
<evidence type="ECO:0000256" key="1">
    <source>
        <dbReference type="ARBA" id="ARBA00022679"/>
    </source>
</evidence>
<dbReference type="GO" id="GO:0004674">
    <property type="term" value="F:protein serine/threonine kinase activity"/>
    <property type="evidence" value="ECO:0007669"/>
    <property type="project" value="TreeGrafter"/>
</dbReference>
<dbReference type="Proteomes" id="UP000035017">
    <property type="component" value="Unassembled WGS sequence"/>
</dbReference>
<dbReference type="AlphaFoldDB" id="A0A0D0K4J1"/>
<organism evidence="6 7">
    <name type="scientific">Agrobacterium tumefaciens</name>
    <dbReference type="NCBI Taxonomy" id="358"/>
    <lineage>
        <taxon>Bacteria</taxon>
        <taxon>Pseudomonadati</taxon>
        <taxon>Pseudomonadota</taxon>
        <taxon>Alphaproteobacteria</taxon>
        <taxon>Hyphomicrobiales</taxon>
        <taxon>Rhizobiaceae</taxon>
        <taxon>Rhizobium/Agrobacterium group</taxon>
        <taxon>Agrobacterium</taxon>
        <taxon>Agrobacterium tumefaciens complex</taxon>
    </lineage>
</organism>
<dbReference type="PROSITE" id="PS50011">
    <property type="entry name" value="PROTEIN_KINASE_DOM"/>
    <property type="match status" value="1"/>
</dbReference>
<dbReference type="SUPFAM" id="SSF56112">
    <property type="entry name" value="Protein kinase-like (PK-like)"/>
    <property type="match status" value="1"/>
</dbReference>
<dbReference type="InterPro" id="IPR000719">
    <property type="entry name" value="Prot_kinase_dom"/>
</dbReference>
<evidence type="ECO:0000256" key="2">
    <source>
        <dbReference type="ARBA" id="ARBA00022741"/>
    </source>
</evidence>
<sequence>MSSNDEVARRFADLWAAIRRSETPDDVIDRIRDALDRKATALAHQNPDYIENSFIVEAVTHETETTQILQVTHRDLGTSSAIKTVPEKARDDAFLVQNLRREAEIGLSLRHPCLQEISALLRLTDGRPGLLQPWTPFTLATLLSSRKLTPHEINASLHRLLSGVSALHAESFVHGDITPANLLVPDGELDKARLGDFGITLKTGEFHHMHGISHAGSPEFSAPEQLAGEAAHPKHDIYSIGRLAERMISALDGEADEKLARFMQLCTASDASKRPRSATDAALLLSGE</sequence>
<dbReference type="SMART" id="SM00220">
    <property type="entry name" value="S_TKc"/>
    <property type="match status" value="1"/>
</dbReference>
<dbReference type="PROSITE" id="PS00109">
    <property type="entry name" value="PROTEIN_KINASE_TYR"/>
    <property type="match status" value="1"/>
</dbReference>
<dbReference type="PANTHER" id="PTHR43289">
    <property type="entry name" value="MITOGEN-ACTIVATED PROTEIN KINASE KINASE KINASE 20-RELATED"/>
    <property type="match status" value="1"/>
</dbReference>
<comment type="caution">
    <text evidence="6">The sequence shown here is derived from an EMBL/GenBank/DDBJ whole genome shotgun (WGS) entry which is preliminary data.</text>
</comment>
<evidence type="ECO:0000256" key="4">
    <source>
        <dbReference type="ARBA" id="ARBA00022840"/>
    </source>
</evidence>
<keyword evidence="3" id="KW-0418">Kinase</keyword>
<protein>
    <recommendedName>
        <fullName evidence="5">Protein kinase domain-containing protein</fullName>
    </recommendedName>
</protein>
<feature type="domain" description="Protein kinase" evidence="5">
    <location>
        <begin position="54"/>
        <end position="288"/>
    </location>
</feature>
<dbReference type="InterPro" id="IPR011009">
    <property type="entry name" value="Kinase-like_dom_sf"/>
</dbReference>
<dbReference type="OrthoDB" id="9801841at2"/>
<keyword evidence="2" id="KW-0547">Nucleotide-binding</keyword>
<reference evidence="6 7" key="1">
    <citation type="submission" date="2014-12" db="EMBL/GenBank/DDBJ databases">
        <title>16Stimator: statistical estimation of ribosomal gene copy numbers from draft genome assemblies.</title>
        <authorList>
            <person name="Perisin M.A."/>
            <person name="Vetter M."/>
            <person name="Gilbert J.A."/>
            <person name="Bergelson J."/>
        </authorList>
    </citation>
    <scope>NUCLEOTIDE SEQUENCE [LARGE SCALE GENOMIC DNA]</scope>
    <source>
        <strain evidence="6 7">MEJ076</strain>
    </source>
</reference>
<evidence type="ECO:0000256" key="3">
    <source>
        <dbReference type="ARBA" id="ARBA00022777"/>
    </source>
</evidence>
<dbReference type="Pfam" id="PF00069">
    <property type="entry name" value="Pkinase"/>
    <property type="match status" value="1"/>
</dbReference>
<keyword evidence="4" id="KW-0067">ATP-binding</keyword>
<accession>A0A0D0K4J1</accession>
<dbReference type="Gene3D" id="1.10.510.10">
    <property type="entry name" value="Transferase(Phosphotransferase) domain 1"/>
    <property type="match status" value="1"/>
</dbReference>
<dbReference type="EMBL" id="JXQV01000008">
    <property type="protein sequence ID" value="KIQ03354.1"/>
    <property type="molecule type" value="Genomic_DNA"/>
</dbReference>
<dbReference type="GO" id="GO:0005524">
    <property type="term" value="F:ATP binding"/>
    <property type="evidence" value="ECO:0007669"/>
    <property type="project" value="UniProtKB-KW"/>
</dbReference>
<evidence type="ECO:0000313" key="6">
    <source>
        <dbReference type="EMBL" id="KIQ03354.1"/>
    </source>
</evidence>
<proteinExistence type="predicted"/>
<dbReference type="InterPro" id="IPR008266">
    <property type="entry name" value="Tyr_kinase_AS"/>
</dbReference>
<dbReference type="PANTHER" id="PTHR43289:SF6">
    <property type="entry name" value="SERINE_THREONINE-PROTEIN KINASE NEKL-3"/>
    <property type="match status" value="1"/>
</dbReference>
<evidence type="ECO:0000259" key="5">
    <source>
        <dbReference type="PROSITE" id="PS50011"/>
    </source>
</evidence>
<keyword evidence="1" id="KW-0808">Transferase</keyword>
<evidence type="ECO:0000313" key="7">
    <source>
        <dbReference type="Proteomes" id="UP000035017"/>
    </source>
</evidence>